<gene>
    <name evidence="1" type="ORF">S2091_0883</name>
</gene>
<organism evidence="1 2">
    <name type="scientific">Solimicrobium silvestre</name>
    <dbReference type="NCBI Taxonomy" id="2099400"/>
    <lineage>
        <taxon>Bacteria</taxon>
        <taxon>Pseudomonadati</taxon>
        <taxon>Pseudomonadota</taxon>
        <taxon>Betaproteobacteria</taxon>
        <taxon>Burkholderiales</taxon>
        <taxon>Oxalobacteraceae</taxon>
        <taxon>Solimicrobium</taxon>
    </lineage>
</organism>
<sequence length="60" mass="6354">MSEDVLDVETIDACKMGIGAQALISSSTNAPTIMNAERAVGVVMPATQYYSNCVDNLEKS</sequence>
<dbReference type="Proteomes" id="UP000237839">
    <property type="component" value="Unassembled WGS sequence"/>
</dbReference>
<accession>A0A2S9H2Q1</accession>
<name>A0A2S9H2Q1_9BURK</name>
<keyword evidence="2" id="KW-1185">Reference proteome</keyword>
<protein>
    <submittedName>
        <fullName evidence="1">Uncharacterized protein</fullName>
    </submittedName>
</protein>
<evidence type="ECO:0000313" key="2">
    <source>
        <dbReference type="Proteomes" id="UP000237839"/>
    </source>
</evidence>
<proteinExistence type="predicted"/>
<reference evidence="1 2" key="1">
    <citation type="submission" date="2018-02" db="EMBL/GenBank/DDBJ databases">
        <title>Solimicrobium silvestre gen. nov., sp. nov., isolated from alpine forest soil.</title>
        <authorList>
            <person name="Margesin R."/>
            <person name="Albuquerque L."/>
            <person name="Zhang D.-C."/>
            <person name="Froufe H.J.C."/>
            <person name="Severino R."/>
            <person name="Roxo I."/>
            <person name="Egas C."/>
            <person name="Da Costa M.S."/>
        </authorList>
    </citation>
    <scope>NUCLEOTIDE SEQUENCE [LARGE SCALE GENOMIC DNA]</scope>
    <source>
        <strain evidence="1 2">S20-91</strain>
    </source>
</reference>
<dbReference type="AlphaFoldDB" id="A0A2S9H2Q1"/>
<comment type="caution">
    <text evidence="1">The sequence shown here is derived from an EMBL/GenBank/DDBJ whole genome shotgun (WGS) entry which is preliminary data.</text>
</comment>
<dbReference type="EMBL" id="PUGF01000003">
    <property type="protein sequence ID" value="PRC94262.1"/>
    <property type="molecule type" value="Genomic_DNA"/>
</dbReference>
<dbReference type="RefSeq" id="WP_105530594.1">
    <property type="nucleotide sequence ID" value="NZ_PUGF01000003.1"/>
</dbReference>
<evidence type="ECO:0000313" key="1">
    <source>
        <dbReference type="EMBL" id="PRC94262.1"/>
    </source>
</evidence>